<dbReference type="Gene3D" id="1.20.120.80">
    <property type="entry name" value="Cytochrome c oxidase, subunit III, four-helix bundle"/>
    <property type="match status" value="1"/>
</dbReference>
<feature type="transmembrane region" description="Helical" evidence="7">
    <location>
        <begin position="177"/>
        <end position="194"/>
    </location>
</feature>
<evidence type="ECO:0000256" key="3">
    <source>
        <dbReference type="ARBA" id="ARBA00022692"/>
    </source>
</evidence>
<evidence type="ECO:0000256" key="6">
    <source>
        <dbReference type="RuleBase" id="RU003376"/>
    </source>
</evidence>
<dbReference type="PANTHER" id="PTHR11403">
    <property type="entry name" value="CYTOCHROME C OXIDASE SUBUNIT III"/>
    <property type="match status" value="1"/>
</dbReference>
<proteinExistence type="inferred from homology"/>
<comment type="caution">
    <text evidence="9">The sequence shown here is derived from an EMBL/GenBank/DDBJ whole genome shotgun (WGS) entry which is preliminary data.</text>
</comment>
<organism evidence="9 10">
    <name type="scientific">Roseivirga thermotolerans</name>
    <dbReference type="NCBI Taxonomy" id="1758176"/>
    <lineage>
        <taxon>Bacteria</taxon>
        <taxon>Pseudomonadati</taxon>
        <taxon>Bacteroidota</taxon>
        <taxon>Cytophagia</taxon>
        <taxon>Cytophagales</taxon>
        <taxon>Roseivirgaceae</taxon>
        <taxon>Roseivirga</taxon>
    </lineage>
</organism>
<dbReference type="PROSITE" id="PS50253">
    <property type="entry name" value="COX3"/>
    <property type="match status" value="1"/>
</dbReference>
<feature type="transmembrane region" description="Helical" evidence="7">
    <location>
        <begin position="62"/>
        <end position="82"/>
    </location>
</feature>
<feature type="transmembrane region" description="Helical" evidence="7">
    <location>
        <begin position="25"/>
        <end position="47"/>
    </location>
</feature>
<evidence type="ECO:0000313" key="10">
    <source>
        <dbReference type="Proteomes" id="UP000658258"/>
    </source>
</evidence>
<dbReference type="InterPro" id="IPR024791">
    <property type="entry name" value="Cyt_c/ubiquinol_Oxase_su3"/>
</dbReference>
<name>A0ABQ3IBQ9_9BACT</name>
<dbReference type="SUPFAM" id="SSF81452">
    <property type="entry name" value="Cytochrome c oxidase subunit III-like"/>
    <property type="match status" value="1"/>
</dbReference>
<evidence type="ECO:0000256" key="1">
    <source>
        <dbReference type="ARBA" id="ARBA00004141"/>
    </source>
</evidence>
<gene>
    <name evidence="9" type="primary">ctaE</name>
    <name evidence="9" type="ORF">GCM10011340_24350</name>
</gene>
<evidence type="ECO:0000313" key="9">
    <source>
        <dbReference type="EMBL" id="GHE67882.1"/>
    </source>
</evidence>
<sequence length="196" mass="22664">MMMAEDYKLVDTPVEQPLSMHPKKFALWLFIVTVVMIFAAFTSAHIVRQADGDWLIYDLPTMLWYTSAIILLSSVFMQWAYMAAKKDKLEQVKLALAITTVLGILFLVGQVKAWGQLVDNNIYFNGNPAGSFLYVFTFVHALHLVSGVIYLIYMLISSYKYKVHAKNMLNMEMCSTWWHFLGGLWIYLFIFLLLNH</sequence>
<dbReference type="InterPro" id="IPR013833">
    <property type="entry name" value="Cyt_c_oxidase_su3_a-hlx"/>
</dbReference>
<evidence type="ECO:0000256" key="5">
    <source>
        <dbReference type="ARBA" id="ARBA00023136"/>
    </source>
</evidence>
<evidence type="ECO:0000256" key="2">
    <source>
        <dbReference type="ARBA" id="ARBA00010581"/>
    </source>
</evidence>
<keyword evidence="10" id="KW-1185">Reference proteome</keyword>
<reference evidence="10" key="1">
    <citation type="journal article" date="2019" name="Int. J. Syst. Evol. Microbiol.">
        <title>The Global Catalogue of Microorganisms (GCM) 10K type strain sequencing project: providing services to taxonomists for standard genome sequencing and annotation.</title>
        <authorList>
            <consortium name="The Broad Institute Genomics Platform"/>
            <consortium name="The Broad Institute Genome Sequencing Center for Infectious Disease"/>
            <person name="Wu L."/>
            <person name="Ma J."/>
        </authorList>
    </citation>
    <scope>NUCLEOTIDE SEQUENCE [LARGE SCALE GENOMIC DNA]</scope>
    <source>
        <strain evidence="10">CGMCC 1.15111</strain>
    </source>
</reference>
<evidence type="ECO:0000256" key="7">
    <source>
        <dbReference type="SAM" id="Phobius"/>
    </source>
</evidence>
<feature type="transmembrane region" description="Helical" evidence="7">
    <location>
        <begin position="94"/>
        <end position="111"/>
    </location>
</feature>
<feature type="transmembrane region" description="Helical" evidence="7">
    <location>
        <begin position="131"/>
        <end position="156"/>
    </location>
</feature>
<evidence type="ECO:0000259" key="8">
    <source>
        <dbReference type="PROSITE" id="PS50253"/>
    </source>
</evidence>
<dbReference type="Pfam" id="PF00510">
    <property type="entry name" value="COX3"/>
    <property type="match status" value="1"/>
</dbReference>
<comment type="similarity">
    <text evidence="2 6">Belongs to the cytochrome c oxidase subunit 3 family.</text>
</comment>
<feature type="domain" description="Heme-copper oxidase subunit III family profile" evidence="8">
    <location>
        <begin position="24"/>
        <end position="196"/>
    </location>
</feature>
<dbReference type="PANTHER" id="PTHR11403:SF10">
    <property type="entry name" value="CYTOCHROME C OXIDASE"/>
    <property type="match status" value="1"/>
</dbReference>
<comment type="subcellular location">
    <subcellularLocation>
        <location evidence="6">Cell membrane</location>
        <topology evidence="6">Multi-pass membrane protein</topology>
    </subcellularLocation>
    <subcellularLocation>
        <location evidence="1">Membrane</location>
        <topology evidence="1">Multi-pass membrane protein</topology>
    </subcellularLocation>
</comment>
<dbReference type="EMBL" id="BNAG01000003">
    <property type="protein sequence ID" value="GHE67882.1"/>
    <property type="molecule type" value="Genomic_DNA"/>
</dbReference>
<dbReference type="InterPro" id="IPR035973">
    <property type="entry name" value="Cyt_c_oxidase_su3-like_sf"/>
</dbReference>
<accession>A0ABQ3IBQ9</accession>
<evidence type="ECO:0000256" key="4">
    <source>
        <dbReference type="ARBA" id="ARBA00022989"/>
    </source>
</evidence>
<protein>
    <submittedName>
        <fullName evidence="9">Cytochrome oxidase subunit III</fullName>
    </submittedName>
</protein>
<keyword evidence="3 6" id="KW-0812">Transmembrane</keyword>
<keyword evidence="5 7" id="KW-0472">Membrane</keyword>
<keyword evidence="4 7" id="KW-1133">Transmembrane helix</keyword>
<dbReference type="InterPro" id="IPR000298">
    <property type="entry name" value="Cyt_c_oxidase-like_su3"/>
</dbReference>
<dbReference type="Proteomes" id="UP000658258">
    <property type="component" value="Unassembled WGS sequence"/>
</dbReference>